<accession>A0A6J6W7N8</accession>
<evidence type="ECO:0000259" key="7">
    <source>
        <dbReference type="PROSITE" id="PS50850"/>
    </source>
</evidence>
<dbReference type="PROSITE" id="PS00211">
    <property type="entry name" value="ABC_TRANSPORTER_1"/>
    <property type="match status" value="1"/>
</dbReference>
<name>A0A6J6W7N8_9ZZZZ</name>
<keyword evidence="6" id="KW-0812">Transmembrane</keyword>
<evidence type="ECO:0000313" key="10">
    <source>
        <dbReference type="EMBL" id="CAB4778717.1"/>
    </source>
</evidence>
<dbReference type="GO" id="GO:0016887">
    <property type="term" value="F:ATP hydrolysis activity"/>
    <property type="evidence" value="ECO:0007669"/>
    <property type="project" value="InterPro"/>
</dbReference>
<dbReference type="Gene3D" id="1.20.1250.20">
    <property type="entry name" value="MFS general substrate transporter like domains"/>
    <property type="match status" value="1"/>
</dbReference>
<evidence type="ECO:0000256" key="1">
    <source>
        <dbReference type="ARBA" id="ARBA00005417"/>
    </source>
</evidence>
<dbReference type="CDD" id="cd06174">
    <property type="entry name" value="MFS"/>
    <property type="match status" value="1"/>
</dbReference>
<reference evidence="10" key="1">
    <citation type="submission" date="2020-05" db="EMBL/GenBank/DDBJ databases">
        <authorList>
            <person name="Chiriac C."/>
            <person name="Salcher M."/>
            <person name="Ghai R."/>
            <person name="Kavagutti S V."/>
        </authorList>
    </citation>
    <scope>NUCLEOTIDE SEQUENCE</scope>
</reference>
<protein>
    <submittedName>
        <fullName evidence="10">Unannotated protein</fullName>
    </submittedName>
</protein>
<dbReference type="SUPFAM" id="SSF52540">
    <property type="entry name" value="P-loop containing nucleoside triphosphate hydrolases"/>
    <property type="match status" value="2"/>
</dbReference>
<dbReference type="EMBL" id="CAEZYH010000055">
    <property type="protein sequence ID" value="CAB4723471.1"/>
    <property type="molecule type" value="Genomic_DNA"/>
</dbReference>
<feature type="transmembrane region" description="Helical" evidence="6">
    <location>
        <begin position="310"/>
        <end position="331"/>
    </location>
</feature>
<evidence type="ECO:0000313" key="11">
    <source>
        <dbReference type="EMBL" id="CAB4804098.1"/>
    </source>
</evidence>
<organism evidence="10">
    <name type="scientific">freshwater metagenome</name>
    <dbReference type="NCBI Taxonomy" id="449393"/>
    <lineage>
        <taxon>unclassified sequences</taxon>
        <taxon>metagenomes</taxon>
        <taxon>ecological metagenomes</taxon>
    </lineage>
</organism>
<dbReference type="GO" id="GO:0015658">
    <property type="term" value="F:branched-chain amino acid transmembrane transporter activity"/>
    <property type="evidence" value="ECO:0007669"/>
    <property type="project" value="TreeGrafter"/>
</dbReference>
<feature type="transmembrane region" description="Helical" evidence="6">
    <location>
        <begin position="247"/>
        <end position="269"/>
    </location>
</feature>
<evidence type="ECO:0000313" key="12">
    <source>
        <dbReference type="EMBL" id="CAB4874489.1"/>
    </source>
</evidence>
<feature type="transmembrane region" description="Helical" evidence="6">
    <location>
        <begin position="159"/>
        <end position="179"/>
    </location>
</feature>
<evidence type="ECO:0000256" key="4">
    <source>
        <dbReference type="ARBA" id="ARBA00022840"/>
    </source>
</evidence>
<dbReference type="Gene3D" id="3.40.50.300">
    <property type="entry name" value="P-loop containing nucleotide triphosphate hydrolases"/>
    <property type="match status" value="2"/>
</dbReference>
<dbReference type="PANTHER" id="PTHR43820">
    <property type="entry name" value="HIGH-AFFINITY BRANCHED-CHAIN AMINO ACID TRANSPORT ATP-BINDING PROTEIN LIVF"/>
    <property type="match status" value="1"/>
</dbReference>
<keyword evidence="2" id="KW-0813">Transport</keyword>
<dbReference type="SUPFAM" id="SSF103473">
    <property type="entry name" value="MFS general substrate transporter"/>
    <property type="match status" value="1"/>
</dbReference>
<keyword evidence="4" id="KW-0067">ATP-binding</keyword>
<dbReference type="InterPro" id="IPR020846">
    <property type="entry name" value="MFS_dom"/>
</dbReference>
<dbReference type="InterPro" id="IPR036259">
    <property type="entry name" value="MFS_trans_sf"/>
</dbReference>
<feature type="transmembrane region" description="Helical" evidence="6">
    <location>
        <begin position="95"/>
        <end position="121"/>
    </location>
</feature>
<proteinExistence type="inferred from homology"/>
<feature type="domain" description="ABC transporter" evidence="8">
    <location>
        <begin position="455"/>
        <end position="688"/>
    </location>
</feature>
<dbReference type="GO" id="GO:0005524">
    <property type="term" value="F:ATP binding"/>
    <property type="evidence" value="ECO:0007669"/>
    <property type="project" value="UniProtKB-KW"/>
</dbReference>
<dbReference type="EMBL" id="CAFAAL010000062">
    <property type="protein sequence ID" value="CAB4804098.1"/>
    <property type="molecule type" value="Genomic_DNA"/>
</dbReference>
<dbReference type="GO" id="GO:0015807">
    <property type="term" value="P:L-amino acid transport"/>
    <property type="evidence" value="ECO:0007669"/>
    <property type="project" value="TreeGrafter"/>
</dbReference>
<feature type="transmembrane region" description="Helical" evidence="6">
    <location>
        <begin position="185"/>
        <end position="202"/>
    </location>
</feature>
<gene>
    <name evidence="9" type="ORF">UFOPK2658_01224</name>
    <name evidence="10" type="ORF">UFOPK2880_01293</name>
    <name evidence="11" type="ORF">UFOPK3004_00840</name>
    <name evidence="12" type="ORF">UFOPK3304_01192</name>
    <name evidence="13" type="ORF">UFOPK3494_00877</name>
    <name evidence="14" type="ORF">UFOPK4134_01060</name>
</gene>
<dbReference type="PANTHER" id="PTHR43820:SF4">
    <property type="entry name" value="HIGH-AFFINITY BRANCHED-CHAIN AMINO ACID TRANSPORT ATP-BINDING PROTEIN LIVF"/>
    <property type="match status" value="1"/>
</dbReference>
<keyword evidence="5" id="KW-0029">Amino-acid transport</keyword>
<dbReference type="EMBL" id="CAEZZP010000089">
    <property type="protein sequence ID" value="CAB4778717.1"/>
    <property type="molecule type" value="Genomic_DNA"/>
</dbReference>
<dbReference type="PROSITE" id="PS50850">
    <property type="entry name" value="MFS"/>
    <property type="match status" value="1"/>
</dbReference>
<feature type="domain" description="ABC transporter" evidence="8">
    <location>
        <begin position="713"/>
        <end position="962"/>
    </location>
</feature>
<dbReference type="InterPro" id="IPR052156">
    <property type="entry name" value="BCAA_Transport_ATP-bd_LivF"/>
</dbReference>
<evidence type="ECO:0000313" key="14">
    <source>
        <dbReference type="EMBL" id="CAB5031753.1"/>
    </source>
</evidence>
<evidence type="ECO:0000256" key="2">
    <source>
        <dbReference type="ARBA" id="ARBA00022448"/>
    </source>
</evidence>
<dbReference type="SMART" id="SM00382">
    <property type="entry name" value="AAA"/>
    <property type="match status" value="2"/>
</dbReference>
<dbReference type="InterPro" id="IPR017871">
    <property type="entry name" value="ABC_transporter-like_CS"/>
</dbReference>
<keyword evidence="3" id="KW-0547">Nucleotide-binding</keyword>
<dbReference type="InterPro" id="IPR027417">
    <property type="entry name" value="P-loop_NTPase"/>
</dbReference>
<keyword evidence="6" id="KW-0472">Membrane</keyword>
<dbReference type="EMBL" id="CAFBLJ010000062">
    <property type="protein sequence ID" value="CAB4874489.1"/>
    <property type="molecule type" value="Genomic_DNA"/>
</dbReference>
<evidence type="ECO:0000256" key="3">
    <source>
        <dbReference type="ARBA" id="ARBA00022741"/>
    </source>
</evidence>
<evidence type="ECO:0000256" key="6">
    <source>
        <dbReference type="SAM" id="Phobius"/>
    </source>
</evidence>
<dbReference type="CDD" id="cd03224">
    <property type="entry name" value="ABC_TM1139_LivF_branched"/>
    <property type="match status" value="1"/>
</dbReference>
<dbReference type="InterPro" id="IPR003439">
    <property type="entry name" value="ABC_transporter-like_ATP-bd"/>
</dbReference>
<feature type="transmembrane region" description="Helical" evidence="6">
    <location>
        <begin position="374"/>
        <end position="395"/>
    </location>
</feature>
<evidence type="ECO:0000313" key="9">
    <source>
        <dbReference type="EMBL" id="CAB4723471.1"/>
    </source>
</evidence>
<sequence length="974" mass="104354">MSEPRSVWGNIRHPVASMKDICGGEAAYPLLILFGLNAVDELDRAAFGVLLPDIRKHFNLDLSTMLAIVALSSVAALALQVPIAQLADRSKRVPLAVIGALVWGLFSGLTGIAMGVIVLTVARSGSSLGKAVIDPTHNSLISDYYPIEVRAKVFSFHRAANAVGAFVGPLSAGLLAHYFGWRTPFLIFTIPTVIFAVLALKLKEPIRGLWERKAMGVSDEVANTEEEAPSFSESWRTVQKVQSLKRIWYSLPFLATGFIGFVTLASLLYEQEFGLDERARGVAAAIAEPFQLVGLVVGARWLSKKFAGNIAGLTKVGAYVSIAAAFLAAAFALAPNIYIAVGVNCLISAALAMIGPATFAGLSLAIPPRARATGFSVASLWIIPGLAVLPLIGWISDKFNIRVGMLVMIPLFLIGGLIQLSIRNVIMDDIGQVWQSAAARSEALYDRRQGNAKLLLLRGVFAGYDNRMVLQGLNMEMEEGEIVALLGTNGAGKSTLLKAISGTVEADKGAIIFDGRDITHAPPHEIAAMGIVQMPGGQGVFGSLTVRENLELAGWTHRRDHEGVERARAEVLEMFPILKDRLDDAAANLSGGQQQMLALAMSFIMRPRVLLIDELSLGLAPVIVAQMLPVVQRLADEGVTVVLVEQSVNVALTVAHRAYFLERGEIRFSGPTAELLNRPDVLRSVFLAGAVASETSDADSSREPRVVSERVVLRTEGVVAAFGGIRAVDGVSLVVHEQEIVGIIGPNGAGKTTLFDLISGYTPLFAGEVEIEGQNVSKSSPSNRAAAGLGRSFQDARLFPELSVHETLAVSLERWVKNRSALAAALYLPPVFESEDAVSQRVRELIELLGLGDYEQKFVRELSTGTRRIVDLACLVAHRPSVILLDEPTSGLAQREVEALSPVVRRLRDEMGAALLIIEHDIPFVSSVSDRMVALDQGRVIADGIPEEVLAHSVVIESYLGTSSAAIARSGQGG</sequence>
<evidence type="ECO:0000259" key="8">
    <source>
        <dbReference type="PROSITE" id="PS50893"/>
    </source>
</evidence>
<dbReference type="PROSITE" id="PS50893">
    <property type="entry name" value="ABC_TRANSPORTER_2"/>
    <property type="match status" value="2"/>
</dbReference>
<keyword evidence="6" id="KW-1133">Transmembrane helix</keyword>
<dbReference type="EMBL" id="CAFBMF010000046">
    <property type="protein sequence ID" value="CAB4899796.1"/>
    <property type="molecule type" value="Genomic_DNA"/>
</dbReference>
<evidence type="ECO:0000256" key="5">
    <source>
        <dbReference type="ARBA" id="ARBA00022970"/>
    </source>
</evidence>
<feature type="transmembrane region" description="Helical" evidence="6">
    <location>
        <begin position="62"/>
        <end position="83"/>
    </location>
</feature>
<dbReference type="Pfam" id="PF00005">
    <property type="entry name" value="ABC_tran"/>
    <property type="match status" value="2"/>
</dbReference>
<feature type="transmembrane region" description="Helical" evidence="6">
    <location>
        <begin position="337"/>
        <end position="362"/>
    </location>
</feature>
<dbReference type="EMBL" id="CAFBPS010000078">
    <property type="protein sequence ID" value="CAB5031753.1"/>
    <property type="molecule type" value="Genomic_DNA"/>
</dbReference>
<dbReference type="InterPro" id="IPR003593">
    <property type="entry name" value="AAA+_ATPase"/>
</dbReference>
<feature type="domain" description="Major facilitator superfamily (MFS) profile" evidence="7">
    <location>
        <begin position="29"/>
        <end position="427"/>
    </location>
</feature>
<dbReference type="InterPro" id="IPR032823">
    <property type="entry name" value="BCA_ABC_TP_C"/>
</dbReference>
<comment type="similarity">
    <text evidence="1">Belongs to the ABC transporter superfamily.</text>
</comment>
<dbReference type="Pfam" id="PF12399">
    <property type="entry name" value="BCA_ABC_TP_C"/>
    <property type="match status" value="1"/>
</dbReference>
<dbReference type="InterPro" id="IPR011701">
    <property type="entry name" value="MFS"/>
</dbReference>
<feature type="transmembrane region" description="Helical" evidence="6">
    <location>
        <begin position="401"/>
        <end position="422"/>
    </location>
</feature>
<dbReference type="Pfam" id="PF07690">
    <property type="entry name" value="MFS_1"/>
    <property type="match status" value="1"/>
</dbReference>
<evidence type="ECO:0000313" key="13">
    <source>
        <dbReference type="EMBL" id="CAB4899796.1"/>
    </source>
</evidence>
<dbReference type="AlphaFoldDB" id="A0A6J6W7N8"/>